<protein>
    <submittedName>
        <fullName evidence="1">Uncharacterized protein</fullName>
    </submittedName>
</protein>
<dbReference type="AlphaFoldDB" id="A0A1Y1HUK5"/>
<proteinExistence type="predicted"/>
<dbReference type="OrthoDB" id="1848252at2759"/>
<keyword evidence="2" id="KW-1185">Reference proteome</keyword>
<dbReference type="EMBL" id="DF237040">
    <property type="protein sequence ID" value="GAQ81813.1"/>
    <property type="molecule type" value="Genomic_DNA"/>
</dbReference>
<dbReference type="PANTHER" id="PTHR31317:SF4">
    <property type="entry name" value="OS08G0163500 PROTEIN"/>
    <property type="match status" value="1"/>
</dbReference>
<dbReference type="Proteomes" id="UP000054558">
    <property type="component" value="Unassembled WGS sequence"/>
</dbReference>
<dbReference type="OMA" id="NGWINIG"/>
<evidence type="ECO:0000313" key="1">
    <source>
        <dbReference type="EMBL" id="GAQ81813.1"/>
    </source>
</evidence>
<reference evidence="1 2" key="1">
    <citation type="journal article" date="2014" name="Nat. Commun.">
        <title>Klebsormidium flaccidum genome reveals primary factors for plant terrestrial adaptation.</title>
        <authorList>
            <person name="Hori K."/>
            <person name="Maruyama F."/>
            <person name="Fujisawa T."/>
            <person name="Togashi T."/>
            <person name="Yamamoto N."/>
            <person name="Seo M."/>
            <person name="Sato S."/>
            <person name="Yamada T."/>
            <person name="Mori H."/>
            <person name="Tajima N."/>
            <person name="Moriyama T."/>
            <person name="Ikeuchi M."/>
            <person name="Watanabe M."/>
            <person name="Wada H."/>
            <person name="Kobayashi K."/>
            <person name="Saito M."/>
            <person name="Masuda T."/>
            <person name="Sasaki-Sekimoto Y."/>
            <person name="Mashiguchi K."/>
            <person name="Awai K."/>
            <person name="Shimojima M."/>
            <person name="Masuda S."/>
            <person name="Iwai M."/>
            <person name="Nobusawa T."/>
            <person name="Narise T."/>
            <person name="Kondo S."/>
            <person name="Saito H."/>
            <person name="Sato R."/>
            <person name="Murakawa M."/>
            <person name="Ihara Y."/>
            <person name="Oshima-Yamada Y."/>
            <person name="Ohtaka K."/>
            <person name="Satoh M."/>
            <person name="Sonobe K."/>
            <person name="Ishii M."/>
            <person name="Ohtani R."/>
            <person name="Kanamori-Sato M."/>
            <person name="Honoki R."/>
            <person name="Miyazaki D."/>
            <person name="Mochizuki H."/>
            <person name="Umetsu J."/>
            <person name="Higashi K."/>
            <person name="Shibata D."/>
            <person name="Kamiya Y."/>
            <person name="Sato N."/>
            <person name="Nakamura Y."/>
            <person name="Tabata S."/>
            <person name="Ida S."/>
            <person name="Kurokawa K."/>
            <person name="Ohta H."/>
        </authorList>
    </citation>
    <scope>NUCLEOTIDE SEQUENCE [LARGE SCALE GENOMIC DNA]</scope>
    <source>
        <strain evidence="1 2">NIES-2285</strain>
    </source>
</reference>
<sequence>MEPHSYVRVCVAALALRVPLHARIGGGGQVHSASIPAYAELCLGKLPIHTAPVPLVPPGLAGPDVNSSAIAATFYLDERSLTSLFSSKSSALVITLKMASQPSCCGRGSGVVLGRFELPVDRDWEANEPFIAHGGWASIGKRAKKGSADDEMELHAVVRIEPDPRLMFEFDGATTRSPQILQVNGDSQQPLFSIKFCTDRGSRPSMGTNDTLNRTGWDALRASVPFVMGGSQGRERKGWLAMIHDLNGTPVAAASMITPFVPSAGSDAVCKSNPGAWLLLRPEVDQSGNDTWRAWGKLEAWKEKKGSNIILRLSVVDGDGSSMPASQVVVAEATINPSKGGVFRIQGKPKGSLRMPVLYPANASGKPSPALTLSQAWLSPQTGFVMSAYIRGDRNKSCPTVNVSMRQVATVGDAAMFMALAAAVDLCIEACLPFRGSG</sequence>
<dbReference type="InterPro" id="IPR010410">
    <property type="entry name" value="DUF1005"/>
</dbReference>
<accession>A0A1Y1HUK5</accession>
<organism evidence="1 2">
    <name type="scientific">Klebsormidium nitens</name>
    <name type="common">Green alga</name>
    <name type="synonym">Ulothrix nitens</name>
    <dbReference type="NCBI Taxonomy" id="105231"/>
    <lineage>
        <taxon>Eukaryota</taxon>
        <taxon>Viridiplantae</taxon>
        <taxon>Streptophyta</taxon>
        <taxon>Klebsormidiophyceae</taxon>
        <taxon>Klebsormidiales</taxon>
        <taxon>Klebsormidiaceae</taxon>
        <taxon>Klebsormidium</taxon>
    </lineage>
</organism>
<dbReference type="Pfam" id="PF06219">
    <property type="entry name" value="DUF1005"/>
    <property type="match status" value="1"/>
</dbReference>
<name>A0A1Y1HUK5_KLENI</name>
<dbReference type="STRING" id="105231.A0A1Y1HUK5"/>
<gene>
    <name evidence="1" type="ORF">KFL_000910320</name>
</gene>
<evidence type="ECO:0000313" key="2">
    <source>
        <dbReference type="Proteomes" id="UP000054558"/>
    </source>
</evidence>
<dbReference type="PANTHER" id="PTHR31317">
    <property type="entry name" value="OS08G0163500 PROTEIN"/>
    <property type="match status" value="1"/>
</dbReference>